<keyword evidence="1" id="KW-0175">Coiled coil</keyword>
<comment type="caution">
    <text evidence="2">The sequence shown here is derived from an EMBL/GenBank/DDBJ whole genome shotgun (WGS) entry which is preliminary data.</text>
</comment>
<evidence type="ECO:0000256" key="1">
    <source>
        <dbReference type="SAM" id="Coils"/>
    </source>
</evidence>
<sequence>MVISFKIADYISRVEAVANRIQKIKRKNAHHLRDVAQINEQKEKRNCVRGISEGIFCLRIEDFIQRQEQISGLPGCIVEISHHASLHGHKRNFFRKARIALQVCLVIVFGKEGRSSLF</sequence>
<evidence type="ECO:0000313" key="3">
    <source>
        <dbReference type="Proteomes" id="UP001054837"/>
    </source>
</evidence>
<name>A0AAV4SXG2_9ARAC</name>
<protein>
    <submittedName>
        <fullName evidence="2">Uncharacterized protein</fullName>
    </submittedName>
</protein>
<feature type="coiled-coil region" evidence="1">
    <location>
        <begin position="7"/>
        <end position="41"/>
    </location>
</feature>
<evidence type="ECO:0000313" key="2">
    <source>
        <dbReference type="EMBL" id="GIY38440.1"/>
    </source>
</evidence>
<dbReference type="AlphaFoldDB" id="A0AAV4SXG2"/>
<reference evidence="2 3" key="1">
    <citation type="submission" date="2021-06" db="EMBL/GenBank/DDBJ databases">
        <title>Caerostris darwini draft genome.</title>
        <authorList>
            <person name="Kono N."/>
            <person name="Arakawa K."/>
        </authorList>
    </citation>
    <scope>NUCLEOTIDE SEQUENCE [LARGE SCALE GENOMIC DNA]</scope>
</reference>
<dbReference type="EMBL" id="BPLQ01008614">
    <property type="protein sequence ID" value="GIY38440.1"/>
    <property type="molecule type" value="Genomic_DNA"/>
</dbReference>
<organism evidence="2 3">
    <name type="scientific">Caerostris darwini</name>
    <dbReference type="NCBI Taxonomy" id="1538125"/>
    <lineage>
        <taxon>Eukaryota</taxon>
        <taxon>Metazoa</taxon>
        <taxon>Ecdysozoa</taxon>
        <taxon>Arthropoda</taxon>
        <taxon>Chelicerata</taxon>
        <taxon>Arachnida</taxon>
        <taxon>Araneae</taxon>
        <taxon>Araneomorphae</taxon>
        <taxon>Entelegynae</taxon>
        <taxon>Araneoidea</taxon>
        <taxon>Araneidae</taxon>
        <taxon>Caerostris</taxon>
    </lineage>
</organism>
<accession>A0AAV4SXG2</accession>
<dbReference type="Proteomes" id="UP001054837">
    <property type="component" value="Unassembled WGS sequence"/>
</dbReference>
<proteinExistence type="predicted"/>
<keyword evidence="3" id="KW-1185">Reference proteome</keyword>
<gene>
    <name evidence="2" type="ORF">CDAR_586801</name>
</gene>